<dbReference type="InterPro" id="IPR027640">
    <property type="entry name" value="Kinesin-like_fam"/>
</dbReference>
<dbReference type="PANTHER" id="PTHR47968:SF67">
    <property type="entry name" value="KINESIN MOTOR DOMAIN-CONTAINING PROTEIN"/>
    <property type="match status" value="1"/>
</dbReference>
<evidence type="ECO:0000256" key="4">
    <source>
        <dbReference type="ARBA" id="ARBA00023212"/>
    </source>
</evidence>
<dbReference type="SUPFAM" id="SSF52540">
    <property type="entry name" value="P-loop containing nucleoside triphosphate hydrolases"/>
    <property type="match status" value="1"/>
</dbReference>
<dbReference type="GO" id="GO:0007018">
    <property type="term" value="P:microtubule-based movement"/>
    <property type="evidence" value="ECO:0007669"/>
    <property type="project" value="InterPro"/>
</dbReference>
<evidence type="ECO:0000313" key="8">
    <source>
        <dbReference type="Proteomes" id="UP000281553"/>
    </source>
</evidence>
<gene>
    <name evidence="7" type="ORF">DILT_LOCUS18357</name>
</gene>
<dbReference type="GO" id="GO:0005524">
    <property type="term" value="F:ATP binding"/>
    <property type="evidence" value="ECO:0007669"/>
    <property type="project" value="UniProtKB-UniRule"/>
</dbReference>
<evidence type="ECO:0000256" key="1">
    <source>
        <dbReference type="ARBA" id="ARBA00004245"/>
    </source>
</evidence>
<dbReference type="InterPro" id="IPR036961">
    <property type="entry name" value="Kinesin_motor_dom_sf"/>
</dbReference>
<feature type="domain" description="Kinesin motor" evidence="6">
    <location>
        <begin position="1"/>
        <end position="147"/>
    </location>
</feature>
<dbReference type="GO" id="GO:0008017">
    <property type="term" value="F:microtubule binding"/>
    <property type="evidence" value="ECO:0007669"/>
    <property type="project" value="InterPro"/>
</dbReference>
<keyword evidence="2 5" id="KW-0547">Nucleotide-binding</keyword>
<dbReference type="Pfam" id="PF00225">
    <property type="entry name" value="Kinesin"/>
    <property type="match status" value="1"/>
</dbReference>
<comment type="subcellular location">
    <subcellularLocation>
        <location evidence="1">Cytoplasm</location>
        <location evidence="1">Cytoskeleton</location>
    </subcellularLocation>
</comment>
<dbReference type="GO" id="GO:0005856">
    <property type="term" value="C:cytoskeleton"/>
    <property type="evidence" value="ECO:0007669"/>
    <property type="project" value="UniProtKB-SubCell"/>
</dbReference>
<keyword evidence="3 5" id="KW-0067">ATP-binding</keyword>
<feature type="binding site" evidence="5">
    <location>
        <begin position="12"/>
        <end position="19"/>
    </location>
    <ligand>
        <name>ATP</name>
        <dbReference type="ChEBI" id="CHEBI:30616"/>
    </ligand>
</feature>
<dbReference type="SMART" id="SM00129">
    <property type="entry name" value="KISc"/>
    <property type="match status" value="1"/>
</dbReference>
<sequence>MAGYNGTIFAYGQSGSGKTYTMTGGSELFTNRGLIPRAITYLFDKFAEDPNAQYVLKISYLELYNDVGYDLIGSGKRAVSVIDDLPRILVYEDGATRMVHLKNLNLHCASTAEDAMALLFLGDTNRVIAEVGSLHPYYGLFYARYTM</sequence>
<keyword evidence="8" id="KW-1185">Reference proteome</keyword>
<evidence type="ECO:0000256" key="2">
    <source>
        <dbReference type="ARBA" id="ARBA00022741"/>
    </source>
</evidence>
<protein>
    <recommendedName>
        <fullName evidence="6">Kinesin motor domain-containing protein</fullName>
    </recommendedName>
</protein>
<dbReference type="InterPro" id="IPR027417">
    <property type="entry name" value="P-loop_NTPase"/>
</dbReference>
<reference evidence="7 8" key="1">
    <citation type="submission" date="2018-11" db="EMBL/GenBank/DDBJ databases">
        <authorList>
            <consortium name="Pathogen Informatics"/>
        </authorList>
    </citation>
    <scope>NUCLEOTIDE SEQUENCE [LARGE SCALE GENOMIC DNA]</scope>
</reference>
<accession>A0A3P7RCN6</accession>
<evidence type="ECO:0000313" key="7">
    <source>
        <dbReference type="EMBL" id="VDN40836.1"/>
    </source>
</evidence>
<dbReference type="PROSITE" id="PS50067">
    <property type="entry name" value="KINESIN_MOTOR_2"/>
    <property type="match status" value="1"/>
</dbReference>
<keyword evidence="4" id="KW-0963">Cytoplasm</keyword>
<keyword evidence="4" id="KW-0206">Cytoskeleton</keyword>
<dbReference type="AlphaFoldDB" id="A0A3P7RCN6"/>
<dbReference type="EMBL" id="UYRU01099688">
    <property type="protein sequence ID" value="VDN40836.1"/>
    <property type="molecule type" value="Genomic_DNA"/>
</dbReference>
<evidence type="ECO:0000256" key="5">
    <source>
        <dbReference type="PROSITE-ProRule" id="PRU00283"/>
    </source>
</evidence>
<keyword evidence="5" id="KW-0505">Motor protein</keyword>
<organism evidence="7 8">
    <name type="scientific">Dibothriocephalus latus</name>
    <name type="common">Fish tapeworm</name>
    <name type="synonym">Diphyllobothrium latum</name>
    <dbReference type="NCBI Taxonomy" id="60516"/>
    <lineage>
        <taxon>Eukaryota</taxon>
        <taxon>Metazoa</taxon>
        <taxon>Spiralia</taxon>
        <taxon>Lophotrochozoa</taxon>
        <taxon>Platyhelminthes</taxon>
        <taxon>Cestoda</taxon>
        <taxon>Eucestoda</taxon>
        <taxon>Diphyllobothriidea</taxon>
        <taxon>Diphyllobothriidae</taxon>
        <taxon>Dibothriocephalus</taxon>
    </lineage>
</organism>
<dbReference type="GO" id="GO:0003777">
    <property type="term" value="F:microtubule motor activity"/>
    <property type="evidence" value="ECO:0007669"/>
    <property type="project" value="InterPro"/>
</dbReference>
<dbReference type="Gene3D" id="3.40.850.10">
    <property type="entry name" value="Kinesin motor domain"/>
    <property type="match status" value="1"/>
</dbReference>
<dbReference type="PANTHER" id="PTHR47968">
    <property type="entry name" value="CENTROMERE PROTEIN E"/>
    <property type="match status" value="1"/>
</dbReference>
<dbReference type="OrthoDB" id="3176171at2759"/>
<dbReference type="InterPro" id="IPR001752">
    <property type="entry name" value="Kinesin_motor_dom"/>
</dbReference>
<comment type="similarity">
    <text evidence="5">Belongs to the TRAFAC class myosin-kinesin ATPase superfamily. Kinesin family.</text>
</comment>
<name>A0A3P7RCN6_DIBLA</name>
<proteinExistence type="inferred from homology"/>
<evidence type="ECO:0000259" key="6">
    <source>
        <dbReference type="PROSITE" id="PS50067"/>
    </source>
</evidence>
<dbReference type="Proteomes" id="UP000281553">
    <property type="component" value="Unassembled WGS sequence"/>
</dbReference>
<evidence type="ECO:0000256" key="3">
    <source>
        <dbReference type="ARBA" id="ARBA00022840"/>
    </source>
</evidence>